<dbReference type="SUPFAM" id="SSF53474">
    <property type="entry name" value="alpha/beta-Hydrolases"/>
    <property type="match status" value="1"/>
</dbReference>
<dbReference type="InterPro" id="IPR012788">
    <property type="entry name" value="Decarb_PcaC"/>
</dbReference>
<dbReference type="Pfam" id="PF12697">
    <property type="entry name" value="Abhydrolase_6"/>
    <property type="match status" value="1"/>
</dbReference>
<dbReference type="InterPro" id="IPR029058">
    <property type="entry name" value="AB_hydrolase_fold"/>
</dbReference>
<feature type="compositionally biased region" description="Gly residues" evidence="1">
    <location>
        <begin position="112"/>
        <end position="153"/>
    </location>
</feature>
<evidence type="ECO:0000313" key="5">
    <source>
        <dbReference type="Proteomes" id="UP000583800"/>
    </source>
</evidence>
<dbReference type="InterPro" id="IPR003779">
    <property type="entry name" value="CMD-like"/>
</dbReference>
<dbReference type="RefSeq" id="WP_246502570.1">
    <property type="nucleotide sequence ID" value="NZ_JACHJB010000002.1"/>
</dbReference>
<dbReference type="AlphaFoldDB" id="A0A7X0F1E0"/>
<feature type="compositionally biased region" description="Basic and acidic residues" evidence="1">
    <location>
        <begin position="301"/>
        <end position="366"/>
    </location>
</feature>
<evidence type="ECO:0000256" key="1">
    <source>
        <dbReference type="SAM" id="MobiDB-lite"/>
    </source>
</evidence>
<dbReference type="Proteomes" id="UP000583800">
    <property type="component" value="Unassembled WGS sequence"/>
</dbReference>
<dbReference type="EC" id="4.1.1.44" evidence="4"/>
<dbReference type="Gene3D" id="1.20.1290.10">
    <property type="entry name" value="AhpD-like"/>
    <property type="match status" value="1"/>
</dbReference>
<reference evidence="4 5" key="1">
    <citation type="submission" date="2020-08" db="EMBL/GenBank/DDBJ databases">
        <title>Sequencing the genomes of 1000 actinobacteria strains.</title>
        <authorList>
            <person name="Klenk H.-P."/>
        </authorList>
    </citation>
    <scope>NUCLEOTIDE SEQUENCE [LARGE SCALE GENOMIC DNA]</scope>
    <source>
        <strain evidence="4 5">DSM 45913</strain>
    </source>
</reference>
<dbReference type="InterPro" id="IPR029032">
    <property type="entry name" value="AhpD-like"/>
</dbReference>
<dbReference type="GO" id="GO:0051920">
    <property type="term" value="F:peroxiredoxin activity"/>
    <property type="evidence" value="ECO:0007669"/>
    <property type="project" value="InterPro"/>
</dbReference>
<feature type="domain" description="Carboxymuconolactone decarboxylase-like" evidence="2">
    <location>
        <begin position="396"/>
        <end position="478"/>
    </location>
</feature>
<dbReference type="InterPro" id="IPR000073">
    <property type="entry name" value="AB_hydrolase_1"/>
</dbReference>
<feature type="region of interest" description="Disordered" evidence="1">
    <location>
        <begin position="104"/>
        <end position="155"/>
    </location>
</feature>
<dbReference type="PANTHER" id="PTHR33570:SF2">
    <property type="entry name" value="CARBOXYMUCONOLACTONE DECARBOXYLASE-LIKE DOMAIN-CONTAINING PROTEIN"/>
    <property type="match status" value="1"/>
</dbReference>
<feature type="domain" description="AB hydrolase-1" evidence="3">
    <location>
        <begin position="21"/>
        <end position="292"/>
    </location>
</feature>
<evidence type="ECO:0000259" key="2">
    <source>
        <dbReference type="Pfam" id="PF02627"/>
    </source>
</evidence>
<evidence type="ECO:0000259" key="3">
    <source>
        <dbReference type="Pfam" id="PF12697"/>
    </source>
</evidence>
<proteinExistence type="predicted"/>
<dbReference type="Gene3D" id="3.40.50.1820">
    <property type="entry name" value="alpha/beta hydrolase"/>
    <property type="match status" value="2"/>
</dbReference>
<dbReference type="GO" id="GO:0047575">
    <property type="term" value="F:4-carboxymuconolactone decarboxylase activity"/>
    <property type="evidence" value="ECO:0007669"/>
    <property type="project" value="UniProtKB-EC"/>
</dbReference>
<dbReference type="Pfam" id="PF02627">
    <property type="entry name" value="CMD"/>
    <property type="match status" value="1"/>
</dbReference>
<protein>
    <submittedName>
        <fullName evidence="4">3-oxoadipate enol-lactonase/4-carboxymuconolactone decarboxylase</fullName>
        <ecNumber evidence="4">3.1.1.24</ecNumber>
        <ecNumber evidence="4">4.1.1.44</ecNumber>
    </submittedName>
</protein>
<dbReference type="InterPro" id="IPR052512">
    <property type="entry name" value="4CMD/NDH-1_regulator"/>
</dbReference>
<keyword evidence="4" id="KW-0378">Hydrolase</keyword>
<accession>A0A7X0F1E0</accession>
<keyword evidence="4" id="KW-0456">Lyase</keyword>
<name>A0A7X0F1E0_9ACTN</name>
<comment type="caution">
    <text evidence="4">The sequence shown here is derived from an EMBL/GenBank/DDBJ whole genome shotgun (WGS) entry which is preliminary data.</text>
</comment>
<sequence>MTTPLTLHHRVDGPADGPLLVLGPSLGTTMDVWLPQLPVLTASWRVLRYDLPGHGGSPAASAGFTIDTLARAVLELVPDEPFVVGGVSLGGAIATAIAGALGATDGDADGGTTSGTDGGTTSGTDGGRASGTGGGTDGGRTSGTGGGTGGTGAARGHRRVRGLVLCCTAARFGDPGPWRERAAAVRAGGVAALAPVLGPRWFTPGFDGGWVLDMPAGVDAESYAACCEALAACDLTRSLPAITVPTLVVAGAEDPATTLEQALVLAGGIPDAQLTVVPHAAHLANVERADAVTLAITGHLRRLEPGDRPESDPRDRDRPDRDRPDRDRPDRDRPARNRPARDREEQDREEQGRENRRREDRSREESWAAGMKTRRQVLGDDHVDRAVATTTGFTHDFQHLITRYAWDEIWNRPGLDRRTRSCVTLTALAARGHLDELAMHVRAALRNGLTPDEIGEVLLQTAIYCGVPAANAAFAVAQRVLADD</sequence>
<keyword evidence="5" id="KW-1185">Reference proteome</keyword>
<organism evidence="4 5">
    <name type="scientific">Nonomuraea muscovyensis</name>
    <dbReference type="NCBI Taxonomy" id="1124761"/>
    <lineage>
        <taxon>Bacteria</taxon>
        <taxon>Bacillati</taxon>
        <taxon>Actinomycetota</taxon>
        <taxon>Actinomycetes</taxon>
        <taxon>Streptosporangiales</taxon>
        <taxon>Streptosporangiaceae</taxon>
        <taxon>Nonomuraea</taxon>
    </lineage>
</organism>
<dbReference type="NCBIfam" id="TIGR02425">
    <property type="entry name" value="decarb_PcaC"/>
    <property type="match status" value="1"/>
</dbReference>
<dbReference type="SUPFAM" id="SSF69118">
    <property type="entry name" value="AhpD-like"/>
    <property type="match status" value="1"/>
</dbReference>
<evidence type="ECO:0000313" key="4">
    <source>
        <dbReference type="EMBL" id="MBB6348800.1"/>
    </source>
</evidence>
<feature type="region of interest" description="Disordered" evidence="1">
    <location>
        <begin position="300"/>
        <end position="373"/>
    </location>
</feature>
<gene>
    <name evidence="4" type="ORF">FHU36_005345</name>
</gene>
<dbReference type="GO" id="GO:0047570">
    <property type="term" value="F:3-oxoadipate enol-lactonase activity"/>
    <property type="evidence" value="ECO:0007669"/>
    <property type="project" value="UniProtKB-EC"/>
</dbReference>
<dbReference type="EC" id="3.1.1.24" evidence="4"/>
<dbReference type="EMBL" id="JACHJB010000002">
    <property type="protein sequence ID" value="MBB6348800.1"/>
    <property type="molecule type" value="Genomic_DNA"/>
</dbReference>
<dbReference type="PANTHER" id="PTHR33570">
    <property type="entry name" value="4-CARBOXYMUCONOLACTONE DECARBOXYLASE FAMILY PROTEIN"/>
    <property type="match status" value="1"/>
</dbReference>